<protein>
    <submittedName>
        <fullName evidence="3">Uncharacterized protein</fullName>
    </submittedName>
</protein>
<dbReference type="OrthoDB" id="490216at2"/>
<sequence length="260" mass="29320">MKEKSLERGVDGFLILLLPIAFAIVIFFTTWPLLLGLAIFSIGYKVWQYYQWQQWSRQVNPIFLQVIQANQGRIAPLDLAIKANLSAATAKYYLDSKAAEFGAQRQEYKDLGTVYYFITSSTLGSMLDKSEPLKELEPAKEKAQNVQQIASQSVKQAESLPLETVSAFSPTPNAPESATSIQLPQPDDTAAATEQSISHNQNQPLPQTLIQSELAKRLNVYSSTVYKRRDDPDFPEWTRSRDPDGISWGFSAETKEFYRI</sequence>
<name>A0A9X5EA55_9CYAN</name>
<feature type="compositionally biased region" description="Polar residues" evidence="1">
    <location>
        <begin position="192"/>
        <end position="206"/>
    </location>
</feature>
<keyword evidence="4" id="KW-1185">Reference proteome</keyword>
<keyword evidence="2" id="KW-0812">Transmembrane</keyword>
<dbReference type="EMBL" id="JTJC03000017">
    <property type="protein sequence ID" value="NHC38120.1"/>
    <property type="molecule type" value="Genomic_DNA"/>
</dbReference>
<feature type="region of interest" description="Disordered" evidence="1">
    <location>
        <begin position="166"/>
        <end position="206"/>
    </location>
</feature>
<organism evidence="3 4">
    <name type="scientific">Scytonema millei VB511283</name>
    <dbReference type="NCBI Taxonomy" id="1245923"/>
    <lineage>
        <taxon>Bacteria</taxon>
        <taxon>Bacillati</taxon>
        <taxon>Cyanobacteriota</taxon>
        <taxon>Cyanophyceae</taxon>
        <taxon>Nostocales</taxon>
        <taxon>Scytonemataceae</taxon>
        <taxon>Scytonema</taxon>
    </lineage>
</organism>
<proteinExistence type="predicted"/>
<keyword evidence="2" id="KW-1133">Transmembrane helix</keyword>
<accession>A0A9X5EA55</accession>
<reference evidence="3 4" key="1">
    <citation type="journal article" date="2015" name="Genome Announc.">
        <title>Draft Genome Sequence of the Terrestrial Cyanobacterium Scytonema millei VB511283, Isolated from Eastern India.</title>
        <authorList>
            <person name="Sen D."/>
            <person name="Chandrababunaidu M.M."/>
            <person name="Singh D."/>
            <person name="Sanghi N."/>
            <person name="Ghorai A."/>
            <person name="Mishra G.P."/>
            <person name="Madduluri M."/>
            <person name="Adhikary S.P."/>
            <person name="Tripathy S."/>
        </authorList>
    </citation>
    <scope>NUCLEOTIDE SEQUENCE [LARGE SCALE GENOMIC DNA]</scope>
    <source>
        <strain evidence="3 4">VB511283</strain>
    </source>
</reference>
<evidence type="ECO:0000256" key="2">
    <source>
        <dbReference type="SAM" id="Phobius"/>
    </source>
</evidence>
<feature type="transmembrane region" description="Helical" evidence="2">
    <location>
        <begin position="12"/>
        <end position="40"/>
    </location>
</feature>
<dbReference type="AlphaFoldDB" id="A0A9X5EA55"/>
<feature type="compositionally biased region" description="Polar residues" evidence="1">
    <location>
        <begin position="166"/>
        <end position="183"/>
    </location>
</feature>
<comment type="caution">
    <text evidence="3">The sequence shown here is derived from an EMBL/GenBank/DDBJ whole genome shotgun (WGS) entry which is preliminary data.</text>
</comment>
<evidence type="ECO:0000256" key="1">
    <source>
        <dbReference type="SAM" id="MobiDB-lite"/>
    </source>
</evidence>
<keyword evidence="2" id="KW-0472">Membrane</keyword>
<evidence type="ECO:0000313" key="4">
    <source>
        <dbReference type="Proteomes" id="UP000031532"/>
    </source>
</evidence>
<gene>
    <name evidence="3" type="ORF">QH73_0026460</name>
</gene>
<dbReference type="Proteomes" id="UP000031532">
    <property type="component" value="Unassembled WGS sequence"/>
</dbReference>
<dbReference type="RefSeq" id="WP_039714558.1">
    <property type="nucleotide sequence ID" value="NZ_JTJC03000017.1"/>
</dbReference>
<evidence type="ECO:0000313" key="3">
    <source>
        <dbReference type="EMBL" id="NHC38120.1"/>
    </source>
</evidence>